<keyword evidence="2" id="KW-0472">Membrane</keyword>
<dbReference type="Gene3D" id="3.10.560.10">
    <property type="entry name" value="Outer membrane lipoprotein wza domain like"/>
    <property type="match status" value="1"/>
</dbReference>
<dbReference type="GO" id="GO:0015627">
    <property type="term" value="C:type II protein secretion system complex"/>
    <property type="evidence" value="ECO:0007669"/>
    <property type="project" value="TreeGrafter"/>
</dbReference>
<gene>
    <name evidence="4" type="ORF">SY1_22050</name>
</gene>
<keyword evidence="2" id="KW-1133">Transmembrane helix</keyword>
<dbReference type="EMBL" id="FP929056">
    <property type="protein sequence ID" value="CBL28912.1"/>
    <property type="molecule type" value="Genomic_DNA"/>
</dbReference>
<dbReference type="Pfam" id="PF12836">
    <property type="entry name" value="HHH_3"/>
    <property type="match status" value="1"/>
</dbReference>
<dbReference type="GO" id="GO:0003677">
    <property type="term" value="F:DNA binding"/>
    <property type="evidence" value="ECO:0007669"/>
    <property type="project" value="InterPro"/>
</dbReference>
<dbReference type="GO" id="GO:0015628">
    <property type="term" value="P:protein secretion by the type II secretion system"/>
    <property type="evidence" value="ECO:0007669"/>
    <property type="project" value="TreeGrafter"/>
</dbReference>
<dbReference type="KEGG" id="sbr:SY1_22050"/>
<feature type="domain" description="Helix-hairpin-helix DNA-binding motif class 1" evidence="3">
    <location>
        <begin position="206"/>
        <end position="225"/>
    </location>
</feature>
<dbReference type="NCBIfam" id="TIGR00426">
    <property type="entry name" value="competence protein ComEA helix-hairpin-helix repeat region"/>
    <property type="match status" value="1"/>
</dbReference>
<dbReference type="InterPro" id="IPR051675">
    <property type="entry name" value="Endo/Exo/Phosphatase_dom_1"/>
</dbReference>
<name>A0AB94IYQ4_9BACT</name>
<dbReference type="RefSeq" id="WP_015557059.1">
    <property type="nucleotide sequence ID" value="NC_021038.1"/>
</dbReference>
<dbReference type="InterPro" id="IPR004509">
    <property type="entry name" value="Competence_ComEA_HhH"/>
</dbReference>
<keyword evidence="2" id="KW-0812">Transmembrane</keyword>
<dbReference type="Gene3D" id="1.10.150.280">
    <property type="entry name" value="AF1531-like domain"/>
    <property type="match status" value="1"/>
</dbReference>
<feature type="transmembrane region" description="Helical" evidence="2">
    <location>
        <begin position="12"/>
        <end position="32"/>
    </location>
</feature>
<dbReference type="PANTHER" id="PTHR21180">
    <property type="entry name" value="ENDONUCLEASE/EXONUCLEASE/PHOSPHATASE FAMILY DOMAIN-CONTAINING PROTEIN 1"/>
    <property type="match status" value="1"/>
</dbReference>
<feature type="region of interest" description="Disordered" evidence="1">
    <location>
        <begin position="42"/>
        <end position="68"/>
    </location>
</feature>
<dbReference type="Pfam" id="PF10531">
    <property type="entry name" value="SLBB"/>
    <property type="match status" value="1"/>
</dbReference>
<reference evidence="4 5" key="2">
    <citation type="submission" date="2010-03" db="EMBL/GenBank/DDBJ databases">
        <authorList>
            <person name="Pajon A."/>
        </authorList>
    </citation>
    <scope>NUCLEOTIDE SEQUENCE [LARGE SCALE GENOMIC DNA]</scope>
    <source>
        <strain evidence="4 5">SGP1</strain>
    </source>
</reference>
<dbReference type="InterPro" id="IPR019554">
    <property type="entry name" value="Soluble_ligand-bd"/>
</dbReference>
<evidence type="ECO:0000313" key="5">
    <source>
        <dbReference type="Proteomes" id="UP000008957"/>
    </source>
</evidence>
<dbReference type="InterPro" id="IPR003583">
    <property type="entry name" value="Hlx-hairpin-Hlx_DNA-bd_motif"/>
</dbReference>
<sequence>MWRELWNRYRVQTISVMGFVLFAVVGATAMLLPSVKERLERQGAEAQPARVQPRAPSAGQPEAERQSAQEAAPQAEWYLYITGSVRKPGVYKLPANSRLFHLVDAAGGFDGFADRVAVNLAEPLTDGLHVHVPRKGERAAEAAPPIVPVVRPNVVLHVPPAPRRSGRIDINRASAAELEALRGIGPTLARRIVEYRQEHGPFTSVEDLVRVRGIGATKLKGLMEQASVSP</sequence>
<dbReference type="SMART" id="SM00278">
    <property type="entry name" value="HhH1"/>
    <property type="match status" value="2"/>
</dbReference>
<dbReference type="GO" id="GO:0006281">
    <property type="term" value="P:DNA repair"/>
    <property type="evidence" value="ECO:0007669"/>
    <property type="project" value="InterPro"/>
</dbReference>
<dbReference type="PANTHER" id="PTHR21180:SF32">
    <property type="entry name" value="ENDONUCLEASE_EXONUCLEASE_PHOSPHATASE FAMILY DOMAIN-CONTAINING PROTEIN 1"/>
    <property type="match status" value="1"/>
</dbReference>
<accession>A0AB94IYQ4</accession>
<protein>
    <submittedName>
        <fullName evidence="4">Competence protein ComEA helix-hairpin-helix repeat region</fullName>
    </submittedName>
</protein>
<dbReference type="Proteomes" id="UP000008957">
    <property type="component" value="Chromosome"/>
</dbReference>
<reference evidence="5" key="1">
    <citation type="submission" date="2010-03" db="EMBL/GenBank/DDBJ databases">
        <title>The genome sequence of Synergistetes sp. SGP1.</title>
        <authorList>
            <consortium name="metaHIT consortium -- http://www.metahit.eu/"/>
            <person name="Pajon A."/>
            <person name="Turner K."/>
            <person name="Parkhill J."/>
            <person name="Wade W."/>
            <person name="Vartoukian S."/>
        </authorList>
    </citation>
    <scope>NUCLEOTIDE SEQUENCE [LARGE SCALE GENOMIC DNA]</scope>
    <source>
        <strain evidence="5">SGP1</strain>
    </source>
</reference>
<keyword evidence="5" id="KW-1185">Reference proteome</keyword>
<dbReference type="AlphaFoldDB" id="A0AB94IYQ4"/>
<dbReference type="InterPro" id="IPR010994">
    <property type="entry name" value="RuvA_2-like"/>
</dbReference>
<evidence type="ECO:0000256" key="2">
    <source>
        <dbReference type="SAM" id="Phobius"/>
    </source>
</evidence>
<evidence type="ECO:0000259" key="3">
    <source>
        <dbReference type="SMART" id="SM00278"/>
    </source>
</evidence>
<dbReference type="SUPFAM" id="SSF47781">
    <property type="entry name" value="RuvA domain 2-like"/>
    <property type="match status" value="1"/>
</dbReference>
<evidence type="ECO:0000256" key="1">
    <source>
        <dbReference type="SAM" id="MobiDB-lite"/>
    </source>
</evidence>
<organism evidence="4 5">
    <name type="scientific">Fretibacterium fastidiosum</name>
    <dbReference type="NCBI Taxonomy" id="651822"/>
    <lineage>
        <taxon>Bacteria</taxon>
        <taxon>Thermotogati</taxon>
        <taxon>Synergistota</taxon>
        <taxon>Synergistia</taxon>
        <taxon>Synergistales</taxon>
        <taxon>Aminobacteriaceae</taxon>
        <taxon>Fretibacterium</taxon>
    </lineage>
</organism>
<evidence type="ECO:0000313" key="4">
    <source>
        <dbReference type="EMBL" id="CBL28912.1"/>
    </source>
</evidence>
<feature type="domain" description="Helix-hairpin-helix DNA-binding motif class 1" evidence="3">
    <location>
        <begin position="176"/>
        <end position="195"/>
    </location>
</feature>
<proteinExistence type="predicted"/>